<dbReference type="SUPFAM" id="SSF57850">
    <property type="entry name" value="RING/U-box"/>
    <property type="match status" value="1"/>
</dbReference>
<protein>
    <submittedName>
        <fullName evidence="6">RING-type domain-containing protein</fullName>
    </submittedName>
</protein>
<organism evidence="5 6">
    <name type="scientific">Meloidogyne incognita</name>
    <name type="common">Southern root-knot nematode worm</name>
    <name type="synonym">Oxyuris incognita</name>
    <dbReference type="NCBI Taxonomy" id="6306"/>
    <lineage>
        <taxon>Eukaryota</taxon>
        <taxon>Metazoa</taxon>
        <taxon>Ecdysozoa</taxon>
        <taxon>Nematoda</taxon>
        <taxon>Chromadorea</taxon>
        <taxon>Rhabditida</taxon>
        <taxon>Tylenchina</taxon>
        <taxon>Tylenchomorpha</taxon>
        <taxon>Tylenchoidea</taxon>
        <taxon>Meloidogynidae</taxon>
        <taxon>Meloidogyninae</taxon>
        <taxon>Meloidogyne</taxon>
        <taxon>Meloidogyne incognita group</taxon>
    </lineage>
</organism>
<keyword evidence="5" id="KW-1185">Reference proteome</keyword>
<accession>A0A914M533</accession>
<evidence type="ECO:0000256" key="3">
    <source>
        <dbReference type="PROSITE-ProRule" id="PRU00175"/>
    </source>
</evidence>
<keyword evidence="2" id="KW-0862">Zinc</keyword>
<dbReference type="Pfam" id="PF13639">
    <property type="entry name" value="zf-RING_2"/>
    <property type="match status" value="1"/>
</dbReference>
<name>A0A914M533_MELIC</name>
<evidence type="ECO:0000259" key="4">
    <source>
        <dbReference type="PROSITE" id="PS50089"/>
    </source>
</evidence>
<feature type="domain" description="RING-type" evidence="4">
    <location>
        <begin position="32"/>
        <end position="95"/>
    </location>
</feature>
<dbReference type="Gene3D" id="3.30.40.10">
    <property type="entry name" value="Zinc/RING finger domain, C3HC4 (zinc finger)"/>
    <property type="match status" value="1"/>
</dbReference>
<keyword evidence="1 3" id="KW-0863">Zinc-finger</keyword>
<reference evidence="6" key="1">
    <citation type="submission" date="2022-11" db="UniProtKB">
        <authorList>
            <consortium name="WormBaseParasite"/>
        </authorList>
    </citation>
    <scope>IDENTIFICATION</scope>
</reference>
<evidence type="ECO:0000256" key="2">
    <source>
        <dbReference type="ARBA" id="ARBA00022833"/>
    </source>
</evidence>
<evidence type="ECO:0000256" key="1">
    <source>
        <dbReference type="ARBA" id="ARBA00022771"/>
    </source>
</evidence>
<keyword evidence="1 3" id="KW-0479">Metal-binding</keyword>
<dbReference type="AlphaFoldDB" id="A0A914M533"/>
<dbReference type="PROSITE" id="PS50089">
    <property type="entry name" value="ZF_RING_2"/>
    <property type="match status" value="1"/>
</dbReference>
<dbReference type="WBParaSite" id="Minc3s01295g22565">
    <property type="protein sequence ID" value="Minc3s01295g22565"/>
    <property type="gene ID" value="Minc3s01295g22565"/>
</dbReference>
<dbReference type="GO" id="GO:0008270">
    <property type="term" value="F:zinc ion binding"/>
    <property type="evidence" value="ECO:0007669"/>
    <property type="project" value="UniProtKB-KW"/>
</dbReference>
<sequence>MINVGQIFFDKSSVKAVTDIIKIDETLEDENCIICHLNLIEVDQKILQKTDCDHIFHKECLQKWVGQNMHGKSPNMRIYAPKMPKICTKICKICQNMNRYANMHERAEMCKYMH</sequence>
<proteinExistence type="predicted"/>
<dbReference type="InterPro" id="IPR001841">
    <property type="entry name" value="Znf_RING"/>
</dbReference>
<evidence type="ECO:0000313" key="5">
    <source>
        <dbReference type="Proteomes" id="UP000887563"/>
    </source>
</evidence>
<dbReference type="InterPro" id="IPR013083">
    <property type="entry name" value="Znf_RING/FYVE/PHD"/>
</dbReference>
<dbReference type="Proteomes" id="UP000887563">
    <property type="component" value="Unplaced"/>
</dbReference>
<evidence type="ECO:0000313" key="6">
    <source>
        <dbReference type="WBParaSite" id="Minc3s01295g22565"/>
    </source>
</evidence>